<dbReference type="InterPro" id="IPR057727">
    <property type="entry name" value="WCX_dom"/>
</dbReference>
<dbReference type="PROSITE" id="PS52050">
    <property type="entry name" value="WYL"/>
    <property type="match status" value="1"/>
</dbReference>
<keyword evidence="4" id="KW-1185">Reference proteome</keyword>
<dbReference type="Pfam" id="PF25583">
    <property type="entry name" value="WCX"/>
    <property type="match status" value="1"/>
</dbReference>
<accession>A0ABV1HWS4</accession>
<feature type="domain" description="WYL" evidence="1">
    <location>
        <begin position="146"/>
        <end position="219"/>
    </location>
</feature>
<dbReference type="RefSeq" id="WP_349143480.1">
    <property type="nucleotide sequence ID" value="NZ_JBBMFC010000001.1"/>
</dbReference>
<evidence type="ECO:0000313" key="3">
    <source>
        <dbReference type="EMBL" id="MEQ2577383.1"/>
    </source>
</evidence>
<dbReference type="PANTHER" id="PTHR34580">
    <property type="match status" value="1"/>
</dbReference>
<dbReference type="SUPFAM" id="SSF46785">
    <property type="entry name" value="Winged helix' DNA-binding domain"/>
    <property type="match status" value="1"/>
</dbReference>
<dbReference type="Pfam" id="PF13280">
    <property type="entry name" value="WYL"/>
    <property type="match status" value="1"/>
</dbReference>
<reference evidence="3 4" key="1">
    <citation type="submission" date="2024-03" db="EMBL/GenBank/DDBJ databases">
        <title>Human intestinal bacterial collection.</title>
        <authorList>
            <person name="Pauvert C."/>
            <person name="Hitch T.C.A."/>
            <person name="Clavel T."/>
        </authorList>
    </citation>
    <scope>NUCLEOTIDE SEQUENCE [LARGE SCALE GENOMIC DNA]</scope>
    <source>
        <strain evidence="3 4">CLA-AA-H78B</strain>
    </source>
</reference>
<gene>
    <name evidence="3" type="ORF">WMO62_00825</name>
</gene>
<dbReference type="InterPro" id="IPR036390">
    <property type="entry name" value="WH_DNA-bd_sf"/>
</dbReference>
<protein>
    <submittedName>
        <fullName evidence="3">WYL domain-containing protein</fullName>
    </submittedName>
</protein>
<comment type="caution">
    <text evidence="3">The sequence shown here is derived from an EMBL/GenBank/DDBJ whole genome shotgun (WGS) entry which is preliminary data.</text>
</comment>
<feature type="domain" description="WCX" evidence="2">
    <location>
        <begin position="251"/>
        <end position="324"/>
    </location>
</feature>
<organism evidence="3 4">
    <name type="scientific">Hominiventricola aquisgranensis</name>
    <dbReference type="NCBI Taxonomy" id="3133164"/>
    <lineage>
        <taxon>Bacteria</taxon>
        <taxon>Bacillati</taxon>
        <taxon>Bacillota</taxon>
        <taxon>Clostridia</taxon>
        <taxon>Lachnospirales</taxon>
        <taxon>Lachnospiraceae</taxon>
        <taxon>Hominiventricola</taxon>
    </lineage>
</organism>
<sequence length="331" mass="39033">MARGTNQKLKLYYLVQIMLAKTDEEHSLTMPQIIQELGKYDITAERKSIYLDFDDMTDKLGIEIVKEQRGRETYYHVASREFELAEVKLLIDAIQSSKFITEKKSSALIRKIKKFVSEYQAKQLQRQVFVQGRIKTMNETIYYGVDDIHRAISENRKIRFKYYQWNIKKELVPRHNGDWITVSPWALTWDDENYYLVAYDGASGKCKHYRVDKMMKIEMLEEKREGKEIIDQFDMAAYAKATFGMYQGNKEKVQIQFPNRMCGVFIDRFGKDIIFHPTDEEHSVFSVDVNVSPQFFGWIFGLGKEVKVIGPESVVEQMRKTAEEFMENYEI</sequence>
<dbReference type="InterPro" id="IPR051534">
    <property type="entry name" value="CBASS_pafABC_assoc_protein"/>
</dbReference>
<name>A0ABV1HWS4_9FIRM</name>
<dbReference type="EMBL" id="JBBMFC010000001">
    <property type="protein sequence ID" value="MEQ2577383.1"/>
    <property type="molecule type" value="Genomic_DNA"/>
</dbReference>
<proteinExistence type="predicted"/>
<dbReference type="Proteomes" id="UP001470288">
    <property type="component" value="Unassembled WGS sequence"/>
</dbReference>
<dbReference type="PANTHER" id="PTHR34580:SF1">
    <property type="entry name" value="PROTEIN PAFC"/>
    <property type="match status" value="1"/>
</dbReference>
<dbReference type="InterPro" id="IPR026881">
    <property type="entry name" value="WYL_dom"/>
</dbReference>
<evidence type="ECO:0000259" key="1">
    <source>
        <dbReference type="Pfam" id="PF13280"/>
    </source>
</evidence>
<evidence type="ECO:0000259" key="2">
    <source>
        <dbReference type="Pfam" id="PF25583"/>
    </source>
</evidence>
<evidence type="ECO:0000313" key="4">
    <source>
        <dbReference type="Proteomes" id="UP001470288"/>
    </source>
</evidence>